<protein>
    <submittedName>
        <fullName evidence="2">Uncharacterized protein</fullName>
    </submittedName>
</protein>
<dbReference type="EMBL" id="OZ034821">
    <property type="protein sequence ID" value="CAL1404899.1"/>
    <property type="molecule type" value="Genomic_DNA"/>
</dbReference>
<feature type="compositionally biased region" description="Basic and acidic residues" evidence="1">
    <location>
        <begin position="52"/>
        <end position="66"/>
    </location>
</feature>
<proteinExistence type="predicted"/>
<feature type="compositionally biased region" description="Polar residues" evidence="1">
    <location>
        <begin position="67"/>
        <end position="78"/>
    </location>
</feature>
<name>A0AAV2G2L9_9ROSI</name>
<evidence type="ECO:0000256" key="1">
    <source>
        <dbReference type="SAM" id="MobiDB-lite"/>
    </source>
</evidence>
<feature type="compositionally biased region" description="Low complexity" evidence="1">
    <location>
        <begin position="1"/>
        <end position="16"/>
    </location>
</feature>
<evidence type="ECO:0000313" key="3">
    <source>
        <dbReference type="Proteomes" id="UP001497516"/>
    </source>
</evidence>
<feature type="region of interest" description="Disordered" evidence="1">
    <location>
        <begin position="1"/>
        <end position="78"/>
    </location>
</feature>
<accession>A0AAV2G2L9</accession>
<dbReference type="AlphaFoldDB" id="A0AAV2G2L9"/>
<organism evidence="2 3">
    <name type="scientific">Linum trigynum</name>
    <dbReference type="NCBI Taxonomy" id="586398"/>
    <lineage>
        <taxon>Eukaryota</taxon>
        <taxon>Viridiplantae</taxon>
        <taxon>Streptophyta</taxon>
        <taxon>Embryophyta</taxon>
        <taxon>Tracheophyta</taxon>
        <taxon>Spermatophyta</taxon>
        <taxon>Magnoliopsida</taxon>
        <taxon>eudicotyledons</taxon>
        <taxon>Gunneridae</taxon>
        <taxon>Pentapetalae</taxon>
        <taxon>rosids</taxon>
        <taxon>fabids</taxon>
        <taxon>Malpighiales</taxon>
        <taxon>Linaceae</taxon>
        <taxon>Linum</taxon>
    </lineage>
</organism>
<reference evidence="2 3" key="1">
    <citation type="submission" date="2024-04" db="EMBL/GenBank/DDBJ databases">
        <authorList>
            <person name="Fracassetti M."/>
        </authorList>
    </citation>
    <scope>NUCLEOTIDE SEQUENCE [LARGE SCALE GENOMIC DNA]</scope>
</reference>
<dbReference type="Proteomes" id="UP001497516">
    <property type="component" value="Chromosome 8"/>
</dbReference>
<sequence>MAPKQVKSAAVAPKQAKPQKEGQKEDCRPPKKYGREAMEANKKKASHATKNKNNEKKPITLRRTEKGTSGNATPSEDG</sequence>
<feature type="compositionally biased region" description="Basic and acidic residues" evidence="1">
    <location>
        <begin position="18"/>
        <end position="42"/>
    </location>
</feature>
<evidence type="ECO:0000313" key="2">
    <source>
        <dbReference type="EMBL" id="CAL1404899.1"/>
    </source>
</evidence>
<keyword evidence="3" id="KW-1185">Reference proteome</keyword>
<gene>
    <name evidence="2" type="ORF">LTRI10_LOCUS44715</name>
</gene>